<comment type="caution">
    <text evidence="2">The sequence shown here is derived from an EMBL/GenBank/DDBJ whole genome shotgun (WGS) entry which is preliminary data.</text>
</comment>
<sequence length="284" mass="29525">MIPHRESVSSSVPRAAGVDAVSASIIGASTASWSYRWRLSSTSCAWKVTCRQQQPIPKAMASMYTSSIALASSTVEGCAHPTGRDGAGVCVSRNRGMRMSTLAPRRLRMLPVSAAKRGCGLMQSSGTKSDLVTGPPAGSAGSVNSPTPISGKHGIVGQISSGSSTASSRARRVRMLRSTERSAEAVPVYGCAGVPSTIQAPYSGTQLHPSDLVPPFMPASPSASSSACSASSCSRSLARISAPRSLQRTVPSSPLALRMEYSSSSPHLRSSHLMAFTFSHIAKN</sequence>
<feature type="region of interest" description="Disordered" evidence="1">
    <location>
        <begin position="124"/>
        <end position="170"/>
    </location>
</feature>
<dbReference type="AlphaFoldDB" id="A0A0M0JEB8"/>
<accession>A0A0M0JEB8</accession>
<evidence type="ECO:0000256" key="1">
    <source>
        <dbReference type="SAM" id="MobiDB-lite"/>
    </source>
</evidence>
<gene>
    <name evidence="2" type="ORF">Ctob_006796</name>
</gene>
<proteinExistence type="predicted"/>
<protein>
    <submittedName>
        <fullName evidence="2">Uncharacterized protein</fullName>
    </submittedName>
</protein>
<keyword evidence="3" id="KW-1185">Reference proteome</keyword>
<dbReference type="EMBL" id="JWZX01003037">
    <property type="protein sequence ID" value="KOO24926.1"/>
    <property type="molecule type" value="Genomic_DNA"/>
</dbReference>
<name>A0A0M0JEB8_9EUKA</name>
<reference evidence="3" key="1">
    <citation type="journal article" date="2015" name="PLoS Genet.">
        <title>Genome Sequence and Transcriptome Analyses of Chrysochromulina tobin: Metabolic Tools for Enhanced Algal Fitness in the Prominent Order Prymnesiales (Haptophyceae).</title>
        <authorList>
            <person name="Hovde B.T."/>
            <person name="Deodato C.R."/>
            <person name="Hunsperger H.M."/>
            <person name="Ryken S.A."/>
            <person name="Yost W."/>
            <person name="Jha R.K."/>
            <person name="Patterson J."/>
            <person name="Monnat R.J. Jr."/>
            <person name="Barlow S.B."/>
            <person name="Starkenburg S.R."/>
            <person name="Cattolico R.A."/>
        </authorList>
    </citation>
    <scope>NUCLEOTIDE SEQUENCE</scope>
    <source>
        <strain evidence="3">CCMP291</strain>
    </source>
</reference>
<organism evidence="2 3">
    <name type="scientific">Chrysochromulina tobinii</name>
    <dbReference type="NCBI Taxonomy" id="1460289"/>
    <lineage>
        <taxon>Eukaryota</taxon>
        <taxon>Haptista</taxon>
        <taxon>Haptophyta</taxon>
        <taxon>Prymnesiophyceae</taxon>
        <taxon>Prymnesiales</taxon>
        <taxon>Chrysochromulinaceae</taxon>
        <taxon>Chrysochromulina</taxon>
    </lineage>
</organism>
<evidence type="ECO:0000313" key="2">
    <source>
        <dbReference type="EMBL" id="KOO24926.1"/>
    </source>
</evidence>
<dbReference type="Proteomes" id="UP000037460">
    <property type="component" value="Unassembled WGS sequence"/>
</dbReference>
<evidence type="ECO:0000313" key="3">
    <source>
        <dbReference type="Proteomes" id="UP000037460"/>
    </source>
</evidence>